<gene>
    <name evidence="2" type="ORF">EAH84_07670</name>
</gene>
<evidence type="ECO:0000256" key="1">
    <source>
        <dbReference type="SAM" id="SignalP"/>
    </source>
</evidence>
<keyword evidence="3" id="KW-1185">Reference proteome</keyword>
<protein>
    <submittedName>
        <fullName evidence="2">Uncharacterized protein</fullName>
    </submittedName>
</protein>
<proteinExistence type="predicted"/>
<name>A0A502CG02_9SPHN</name>
<keyword evidence="1" id="KW-0732">Signal</keyword>
<sequence>MKIVKVAALCLALTVSTSVLAQEVLTNESVTSLIAAGLGEQTVVAKIKASPSSFDTSATKLVELKKAGVSDGVIAAMIEAGSGSNVSALAMGASDSPNPRAPHASGIYLLGNQTPAKMIRIDATSANQTKTGGFLGYALTGGIAKMKINTVIPGNSARVVTAAPRPTFYFYFDQAGASLSNGASGNFWLAGPGAAITSPSEFSLVKFKVKKDRREAAVGSFNIAGAKSGVQDNQRIALTYVDVRPGVFEVTPQADLEPGEYGFVYSTTTGGGFGAYSAGATMSRIFDFSVTPK</sequence>
<organism evidence="2 3">
    <name type="scientific">Sphingomonas oligophenolica</name>
    <dbReference type="NCBI Taxonomy" id="301154"/>
    <lineage>
        <taxon>Bacteria</taxon>
        <taxon>Pseudomonadati</taxon>
        <taxon>Pseudomonadota</taxon>
        <taxon>Alphaproteobacteria</taxon>
        <taxon>Sphingomonadales</taxon>
        <taxon>Sphingomonadaceae</taxon>
        <taxon>Sphingomonas</taxon>
    </lineage>
</organism>
<evidence type="ECO:0000313" key="3">
    <source>
        <dbReference type="Proteomes" id="UP000318413"/>
    </source>
</evidence>
<dbReference type="Proteomes" id="UP000318413">
    <property type="component" value="Unassembled WGS sequence"/>
</dbReference>
<dbReference type="AlphaFoldDB" id="A0A502CG02"/>
<feature type="signal peptide" evidence="1">
    <location>
        <begin position="1"/>
        <end position="21"/>
    </location>
</feature>
<accession>A0A502CG02</accession>
<feature type="chain" id="PRO_5021328697" evidence="1">
    <location>
        <begin position="22"/>
        <end position="293"/>
    </location>
</feature>
<reference evidence="2 3" key="1">
    <citation type="journal article" date="2019" name="Environ. Microbiol.">
        <title>Species interactions and distinct microbial communities in high Arctic permafrost affected cryosols are associated with the CH4 and CO2 gas fluxes.</title>
        <authorList>
            <person name="Altshuler I."/>
            <person name="Hamel J."/>
            <person name="Turney S."/>
            <person name="Magnuson E."/>
            <person name="Levesque R."/>
            <person name="Greer C."/>
            <person name="Whyte L.G."/>
        </authorList>
    </citation>
    <scope>NUCLEOTIDE SEQUENCE [LARGE SCALE GENOMIC DNA]</scope>
    <source>
        <strain evidence="2 3">S5.1</strain>
    </source>
</reference>
<dbReference type="OrthoDB" id="7432206at2"/>
<dbReference type="EMBL" id="RCZK01000005">
    <property type="protein sequence ID" value="TPG12655.1"/>
    <property type="molecule type" value="Genomic_DNA"/>
</dbReference>
<comment type="caution">
    <text evidence="2">The sequence shown here is derived from an EMBL/GenBank/DDBJ whole genome shotgun (WGS) entry which is preliminary data.</text>
</comment>
<evidence type="ECO:0000313" key="2">
    <source>
        <dbReference type="EMBL" id="TPG12655.1"/>
    </source>
</evidence>
<dbReference type="RefSeq" id="WP_140870207.1">
    <property type="nucleotide sequence ID" value="NZ_RCZK01000005.1"/>
</dbReference>